<dbReference type="InterPro" id="IPR011042">
    <property type="entry name" value="6-blade_b-propeller_TolB-like"/>
</dbReference>
<keyword evidence="4" id="KW-1185">Reference proteome</keyword>
<dbReference type="Pfam" id="PF00353">
    <property type="entry name" value="HemolysinCabind"/>
    <property type="match status" value="9"/>
</dbReference>
<dbReference type="PROSITE" id="PS50268">
    <property type="entry name" value="CADHERIN_2"/>
    <property type="match status" value="1"/>
</dbReference>
<dbReference type="CDD" id="cd11304">
    <property type="entry name" value="Cadherin_repeat"/>
    <property type="match status" value="1"/>
</dbReference>
<proteinExistence type="predicted"/>
<dbReference type="InterPro" id="IPR018511">
    <property type="entry name" value="Hemolysin-typ_Ca-bd_CS"/>
</dbReference>
<feature type="compositionally biased region" description="Basic and acidic residues" evidence="1">
    <location>
        <begin position="788"/>
        <end position="805"/>
    </location>
</feature>
<evidence type="ECO:0000259" key="2">
    <source>
        <dbReference type="PROSITE" id="PS50268"/>
    </source>
</evidence>
<sequence>MATIYGTSGADSRTGTSDADTIYGYDPNASAIVGTRIASGLTQPLFVTGAPDNSDRLFIVGKQGTIHIAGTPTPFLDVSSQVATAGEVGLLGFTFHPDFANNGKVYVFLSIKDLDPVTNQPTPRHNQSQIREYTVDPNSPNVLDPNNFKVILETTEYTQFSGNHRAGWIGFSPTDGYLYAAIGDGDQNAKAQDPTSLPGKILRLDVNIDGSNPDAYPADDKKNFAIPKGTAGNPIVFDNAPDLAQQSEVYAIGFRNPWRASFDQNGRLFVGDVGADTAEEINLVVPGANYGWGRQDNGSVPDDGPTPGTNDGYTDPIHYYLHDDGIGSSITGGYVYNGPIVSLQGKYIFGDFGSGKIWTLEQTGAGWVRNDITAMIAPSAGVIERIASFGTDRNGNLYVVDITGEVFRLDAGGGGADLGDLLDGAGGNDTIHGGSGNDTIYGGAGVDRLEGGADSDIYYVDGSDTVIESTANTGQDEVRATESFTLGAGQAVEVLRAWPADSDTAIDLTGNELAQRLIGNAGANILNGGGGADTLEGGAGDDTYVVDGGDIIVETNDDGSDTGGLDTVRTSLNNYTLGTNLENLVLLGTAAINGNGNALANNITGNDAANSLSGAEGVDTLIGGSGADTLDGGDGDDSLEGGLGDDTYIIDQNDVIGEEAGEGIDTIRATQSYTLGAHLENLTLLGSATTGTGNTLDNIIVGNDDANTLDGVSGQDTLEGGKGSDIYYVDGNDTVVESGADNGQDQVHTSGSFNLGIGQAVELLVATGTDDIDLTGNALEQTLIGNEGDNRLEGRGGRDTLKGGDGDDTYVVDGNDEISETNALGGPTSGIDTVVTTTTYGLFANLENLSLEGGAAIDGLGNELANRITGNNAANSLHGEENIDTLIGGAGADTLNGGTGADDLQGGSGNDTYRIDDPNDGITEGAGGDIDTLISSVSYTLAGTAHVEILRADGTAAISLTGNGFANTFHGNGANNTFDGRGGQDKVVFTGQRSDYEITLKDEVLTIKDKRTNGDGTDTVTGAEIFKFSDGEISFQNILNNAPSAINLNGDVVEENSKTGDRIAKLSVTDEATDKHQFALDDNAGGRFSLDADGTLRVANGVLLDYEQAQKHTIAVTVTDSLGKKHTQRIDVTVGDSQAEQAVGSALADVIKGGYGNDMLSGVGGDDVLSSGIGNDRLIGGLGKDALTGGTGRDVFVFDDRDTGSSKTKADTITDFSGRQGDRLDLKLVDANMSKRGDQKFSFIGKNAFSKAGEVRYEKTKKDTYVYLNTDNDKAAEAVIKLKGSLDLQKGWFVL</sequence>
<evidence type="ECO:0000256" key="1">
    <source>
        <dbReference type="SAM" id="MobiDB-lite"/>
    </source>
</evidence>
<feature type="region of interest" description="Disordered" evidence="1">
    <location>
        <begin position="625"/>
        <end position="645"/>
    </location>
</feature>
<dbReference type="PRINTS" id="PR00313">
    <property type="entry name" value="CABNDNGRPT"/>
</dbReference>
<dbReference type="InterPro" id="IPR011049">
    <property type="entry name" value="Serralysin-like_metalloprot_C"/>
</dbReference>
<dbReference type="RefSeq" id="WP_202058907.1">
    <property type="nucleotide sequence ID" value="NZ_JAEQMY010000011.1"/>
</dbReference>
<evidence type="ECO:0000313" key="3">
    <source>
        <dbReference type="EMBL" id="MBL0404334.1"/>
    </source>
</evidence>
<dbReference type="InterPro" id="IPR011041">
    <property type="entry name" value="Quinoprot_gluc/sorb_DH_b-prop"/>
</dbReference>
<name>A0A936ZGK7_9HYPH</name>
<feature type="region of interest" description="Disordered" evidence="1">
    <location>
        <begin position="788"/>
        <end position="808"/>
    </location>
</feature>
<dbReference type="GO" id="GO:0016020">
    <property type="term" value="C:membrane"/>
    <property type="evidence" value="ECO:0007669"/>
    <property type="project" value="InterPro"/>
</dbReference>
<organism evidence="3 4">
    <name type="scientific">Microvirga aerilata</name>
    <dbReference type="NCBI Taxonomy" id="670292"/>
    <lineage>
        <taxon>Bacteria</taxon>
        <taxon>Pseudomonadati</taxon>
        <taxon>Pseudomonadota</taxon>
        <taxon>Alphaproteobacteria</taxon>
        <taxon>Hyphomicrobiales</taxon>
        <taxon>Methylobacteriaceae</taxon>
        <taxon>Microvirga</taxon>
    </lineage>
</organism>
<feature type="domain" description="Cadherin" evidence="2">
    <location>
        <begin position="1053"/>
        <end position="1151"/>
    </location>
</feature>
<dbReference type="InterPro" id="IPR002126">
    <property type="entry name" value="Cadherin-like_dom"/>
</dbReference>
<dbReference type="PANTHER" id="PTHR19328">
    <property type="entry name" value="HEDGEHOG-INTERACTING PROTEIN"/>
    <property type="match status" value="1"/>
</dbReference>
<dbReference type="Gene3D" id="2.150.10.10">
    <property type="entry name" value="Serralysin-like metalloprotease, C-terminal"/>
    <property type="match status" value="5"/>
</dbReference>
<reference evidence="3" key="1">
    <citation type="submission" date="2021-01" db="EMBL/GenBank/DDBJ databases">
        <title>Microvirga sp.</title>
        <authorList>
            <person name="Kim M.K."/>
        </authorList>
    </citation>
    <scope>NUCLEOTIDE SEQUENCE</scope>
    <source>
        <strain evidence="3">5420S-16</strain>
    </source>
</reference>
<dbReference type="SUPFAM" id="SSF49313">
    <property type="entry name" value="Cadherin-like"/>
    <property type="match status" value="1"/>
</dbReference>
<dbReference type="PROSITE" id="PS00330">
    <property type="entry name" value="HEMOLYSIN_CALCIUM"/>
    <property type="match status" value="8"/>
</dbReference>
<dbReference type="Proteomes" id="UP000605848">
    <property type="component" value="Unassembled WGS sequence"/>
</dbReference>
<dbReference type="GO" id="GO:0005509">
    <property type="term" value="F:calcium ion binding"/>
    <property type="evidence" value="ECO:0007669"/>
    <property type="project" value="InterPro"/>
</dbReference>
<dbReference type="EMBL" id="JAEQMY010000011">
    <property type="protein sequence ID" value="MBL0404334.1"/>
    <property type="molecule type" value="Genomic_DNA"/>
</dbReference>
<evidence type="ECO:0000313" key="4">
    <source>
        <dbReference type="Proteomes" id="UP000605848"/>
    </source>
</evidence>
<dbReference type="SUPFAM" id="SSF50952">
    <property type="entry name" value="Soluble quinoprotein glucose dehydrogenase"/>
    <property type="match status" value="1"/>
</dbReference>
<dbReference type="GO" id="GO:0007156">
    <property type="term" value="P:homophilic cell adhesion via plasma membrane adhesion molecules"/>
    <property type="evidence" value="ECO:0007669"/>
    <property type="project" value="InterPro"/>
</dbReference>
<dbReference type="Gene3D" id="2.120.10.30">
    <property type="entry name" value="TolB, C-terminal domain"/>
    <property type="match status" value="1"/>
</dbReference>
<dbReference type="InterPro" id="IPR001343">
    <property type="entry name" value="Hemolysn_Ca-bd"/>
</dbReference>
<dbReference type="InterPro" id="IPR012938">
    <property type="entry name" value="Glc/Sorbosone_DH"/>
</dbReference>
<protein>
    <submittedName>
        <fullName evidence="3">PQQ-dependent sugar dehydrogenase</fullName>
    </submittedName>
</protein>
<gene>
    <name evidence="3" type="ORF">JKG68_10170</name>
</gene>
<dbReference type="Pfam" id="PF07995">
    <property type="entry name" value="GSDH"/>
    <property type="match status" value="1"/>
</dbReference>
<comment type="caution">
    <text evidence="3">The sequence shown here is derived from an EMBL/GenBank/DDBJ whole genome shotgun (WGS) entry which is preliminary data.</text>
</comment>
<dbReference type="InterPro" id="IPR015919">
    <property type="entry name" value="Cadherin-like_sf"/>
</dbReference>
<accession>A0A936ZGK7</accession>
<dbReference type="SUPFAM" id="SSF51120">
    <property type="entry name" value="beta-Roll"/>
    <property type="match status" value="6"/>
</dbReference>
<dbReference type="PANTHER" id="PTHR19328:SF75">
    <property type="entry name" value="ALDOSE SUGAR DEHYDROGENASE YLII"/>
    <property type="match status" value="1"/>
</dbReference>